<protein>
    <submittedName>
        <fullName evidence="1">Uncharacterized protein</fullName>
    </submittedName>
</protein>
<reference evidence="1" key="1">
    <citation type="journal article" date="2014" name="Front. Microbiol.">
        <title>High frequency of phylogenetically diverse reductive dehalogenase-homologous genes in deep subseafloor sedimentary metagenomes.</title>
        <authorList>
            <person name="Kawai M."/>
            <person name="Futagami T."/>
            <person name="Toyoda A."/>
            <person name="Takaki Y."/>
            <person name="Nishi S."/>
            <person name="Hori S."/>
            <person name="Arai W."/>
            <person name="Tsubouchi T."/>
            <person name="Morono Y."/>
            <person name="Uchiyama I."/>
            <person name="Ito T."/>
            <person name="Fujiyama A."/>
            <person name="Inagaki F."/>
            <person name="Takami H."/>
        </authorList>
    </citation>
    <scope>NUCLEOTIDE SEQUENCE</scope>
    <source>
        <strain evidence="1">Expedition CK06-06</strain>
    </source>
</reference>
<dbReference type="EMBL" id="BARS01005636">
    <property type="protein sequence ID" value="GAF76387.1"/>
    <property type="molecule type" value="Genomic_DNA"/>
</dbReference>
<dbReference type="AlphaFoldDB" id="X0SKH4"/>
<sequence length="239" mass="27427">MNPDPTSNDYFPIRIPFEVWDLDAEGGPAQIDIIILDRMQSVSAGGDFYAFNPYNRMYCHILHKPYSEAVADPDDADCEFLTWNLVFWGTDWVADDKVVFQYDNPILLGVDVFTFETVKTVGDVELAELDVEMINVFPNPYYASNPGETNRFDRFVTFNHLPPLSVSETTIRIFNLAGVQVRKFEKDDETQFVKWDLKNESGLPVASGIYIAYVDMPDLGKQKVLKVFIVQSKQMLQYY</sequence>
<proteinExistence type="predicted"/>
<dbReference type="Gene3D" id="2.60.40.4070">
    <property type="match status" value="1"/>
</dbReference>
<organism evidence="1">
    <name type="scientific">marine sediment metagenome</name>
    <dbReference type="NCBI Taxonomy" id="412755"/>
    <lineage>
        <taxon>unclassified sequences</taxon>
        <taxon>metagenomes</taxon>
        <taxon>ecological metagenomes</taxon>
    </lineage>
</organism>
<comment type="caution">
    <text evidence="1">The sequence shown here is derived from an EMBL/GenBank/DDBJ whole genome shotgun (WGS) entry which is preliminary data.</text>
</comment>
<evidence type="ECO:0000313" key="1">
    <source>
        <dbReference type="EMBL" id="GAF76387.1"/>
    </source>
</evidence>
<accession>X0SKH4</accession>
<name>X0SKH4_9ZZZZ</name>
<gene>
    <name evidence="1" type="ORF">S01H1_11055</name>
</gene>